<evidence type="ECO:0000313" key="3">
    <source>
        <dbReference type="Proteomes" id="UP001218218"/>
    </source>
</evidence>
<feature type="domain" description="SRR1-like" evidence="1">
    <location>
        <begin position="224"/>
        <end position="270"/>
    </location>
</feature>
<dbReference type="Proteomes" id="UP001218218">
    <property type="component" value="Unassembled WGS sequence"/>
</dbReference>
<name>A0AAD7EFW4_9AGAR</name>
<dbReference type="EMBL" id="JARIHO010000050">
    <property type="protein sequence ID" value="KAJ7321656.1"/>
    <property type="molecule type" value="Genomic_DNA"/>
</dbReference>
<sequence>MPRDIFVHPTNPSWSLRLHPTSRLFTQECATHGLSCLDSSSSRLHHASGSWTQDERNAHPVWTHDLFDLCAAEASHQCDDLCGLFEKTPRITQVTPITVEGPTIFDEIAYFHGSKHWDAHWDHPPAFSLHPDLAHMLNSSQTALVKKHLRQIGEYYAAMDTAGFFAKTADFTAAVFRSAHPERPAYPTSAFGAGFSGFDRLDERGWDRAGYEYTKDHSQDNWELRSSYQIAYFIALGRIFQLPAGHLVAYDPCYSLVDVVLLATLGVRGLRNGDPGVRRQH</sequence>
<proteinExistence type="predicted"/>
<accession>A0AAD7EFW4</accession>
<dbReference type="InterPro" id="IPR012942">
    <property type="entry name" value="SRR1-like"/>
</dbReference>
<reference evidence="2" key="1">
    <citation type="submission" date="2023-03" db="EMBL/GenBank/DDBJ databases">
        <title>Massive genome expansion in bonnet fungi (Mycena s.s.) driven by repeated elements and novel gene families across ecological guilds.</title>
        <authorList>
            <consortium name="Lawrence Berkeley National Laboratory"/>
            <person name="Harder C.B."/>
            <person name="Miyauchi S."/>
            <person name="Viragh M."/>
            <person name="Kuo A."/>
            <person name="Thoen E."/>
            <person name="Andreopoulos B."/>
            <person name="Lu D."/>
            <person name="Skrede I."/>
            <person name="Drula E."/>
            <person name="Henrissat B."/>
            <person name="Morin E."/>
            <person name="Kohler A."/>
            <person name="Barry K."/>
            <person name="LaButti K."/>
            <person name="Morin E."/>
            <person name="Salamov A."/>
            <person name="Lipzen A."/>
            <person name="Mereny Z."/>
            <person name="Hegedus B."/>
            <person name="Baldrian P."/>
            <person name="Stursova M."/>
            <person name="Weitz H."/>
            <person name="Taylor A."/>
            <person name="Grigoriev I.V."/>
            <person name="Nagy L.G."/>
            <person name="Martin F."/>
            <person name="Kauserud H."/>
        </authorList>
    </citation>
    <scope>NUCLEOTIDE SEQUENCE</scope>
    <source>
        <strain evidence="2">CBHHK002</strain>
    </source>
</reference>
<protein>
    <recommendedName>
        <fullName evidence="1">SRR1-like domain-containing protein</fullName>
    </recommendedName>
</protein>
<evidence type="ECO:0000259" key="1">
    <source>
        <dbReference type="Pfam" id="PF07985"/>
    </source>
</evidence>
<evidence type="ECO:0000313" key="2">
    <source>
        <dbReference type="EMBL" id="KAJ7321656.1"/>
    </source>
</evidence>
<gene>
    <name evidence="2" type="ORF">DFH08DRAFT_889262</name>
</gene>
<comment type="caution">
    <text evidence="2">The sequence shown here is derived from an EMBL/GenBank/DDBJ whole genome shotgun (WGS) entry which is preliminary data.</text>
</comment>
<dbReference type="Pfam" id="PF07985">
    <property type="entry name" value="SRR1"/>
    <property type="match status" value="1"/>
</dbReference>
<keyword evidence="3" id="KW-1185">Reference proteome</keyword>
<dbReference type="AlphaFoldDB" id="A0AAD7EFW4"/>
<organism evidence="2 3">
    <name type="scientific">Mycena albidolilacea</name>
    <dbReference type="NCBI Taxonomy" id="1033008"/>
    <lineage>
        <taxon>Eukaryota</taxon>
        <taxon>Fungi</taxon>
        <taxon>Dikarya</taxon>
        <taxon>Basidiomycota</taxon>
        <taxon>Agaricomycotina</taxon>
        <taxon>Agaricomycetes</taxon>
        <taxon>Agaricomycetidae</taxon>
        <taxon>Agaricales</taxon>
        <taxon>Marasmiineae</taxon>
        <taxon>Mycenaceae</taxon>
        <taxon>Mycena</taxon>
    </lineage>
</organism>